<reference evidence="1" key="1">
    <citation type="journal article" date="2019" name="bioRxiv">
        <title>The Genome of the Zebra Mussel, Dreissena polymorpha: A Resource for Invasive Species Research.</title>
        <authorList>
            <person name="McCartney M.A."/>
            <person name="Auch B."/>
            <person name="Kono T."/>
            <person name="Mallez S."/>
            <person name="Zhang Y."/>
            <person name="Obille A."/>
            <person name="Becker A."/>
            <person name="Abrahante J.E."/>
            <person name="Garbe J."/>
            <person name="Badalamenti J.P."/>
            <person name="Herman A."/>
            <person name="Mangelson H."/>
            <person name="Liachko I."/>
            <person name="Sullivan S."/>
            <person name="Sone E.D."/>
            <person name="Koren S."/>
            <person name="Silverstein K.A.T."/>
            <person name="Beckman K.B."/>
            <person name="Gohl D.M."/>
        </authorList>
    </citation>
    <scope>NUCLEOTIDE SEQUENCE</scope>
    <source>
        <strain evidence="1">Duluth1</strain>
        <tissue evidence="1">Whole animal</tissue>
    </source>
</reference>
<proteinExistence type="predicted"/>
<dbReference type="Proteomes" id="UP000828390">
    <property type="component" value="Unassembled WGS sequence"/>
</dbReference>
<evidence type="ECO:0000313" key="2">
    <source>
        <dbReference type="Proteomes" id="UP000828390"/>
    </source>
</evidence>
<name>A0A9D4BET2_DREPO</name>
<keyword evidence="2" id="KW-1185">Reference proteome</keyword>
<gene>
    <name evidence="1" type="ORF">DPMN_194951</name>
</gene>
<protein>
    <submittedName>
        <fullName evidence="1">Uncharacterized protein</fullName>
    </submittedName>
</protein>
<sequence>MGYPSGGAVVGGKPSDWLIGGVDSGNVTLTNSICSLELFTNCVTISFGGTVIVNTQSI</sequence>
<accession>A0A9D4BET2</accession>
<evidence type="ECO:0000313" key="1">
    <source>
        <dbReference type="EMBL" id="KAH3692073.1"/>
    </source>
</evidence>
<dbReference type="EMBL" id="JAIWYP010000026">
    <property type="protein sequence ID" value="KAH3692073.1"/>
    <property type="molecule type" value="Genomic_DNA"/>
</dbReference>
<dbReference type="AlphaFoldDB" id="A0A9D4BET2"/>
<comment type="caution">
    <text evidence="1">The sequence shown here is derived from an EMBL/GenBank/DDBJ whole genome shotgun (WGS) entry which is preliminary data.</text>
</comment>
<organism evidence="1 2">
    <name type="scientific">Dreissena polymorpha</name>
    <name type="common">Zebra mussel</name>
    <name type="synonym">Mytilus polymorpha</name>
    <dbReference type="NCBI Taxonomy" id="45954"/>
    <lineage>
        <taxon>Eukaryota</taxon>
        <taxon>Metazoa</taxon>
        <taxon>Spiralia</taxon>
        <taxon>Lophotrochozoa</taxon>
        <taxon>Mollusca</taxon>
        <taxon>Bivalvia</taxon>
        <taxon>Autobranchia</taxon>
        <taxon>Heteroconchia</taxon>
        <taxon>Euheterodonta</taxon>
        <taxon>Imparidentia</taxon>
        <taxon>Neoheterodontei</taxon>
        <taxon>Myida</taxon>
        <taxon>Dreissenoidea</taxon>
        <taxon>Dreissenidae</taxon>
        <taxon>Dreissena</taxon>
    </lineage>
</organism>
<reference evidence="1" key="2">
    <citation type="submission" date="2020-11" db="EMBL/GenBank/DDBJ databases">
        <authorList>
            <person name="McCartney M.A."/>
            <person name="Auch B."/>
            <person name="Kono T."/>
            <person name="Mallez S."/>
            <person name="Becker A."/>
            <person name="Gohl D.M."/>
            <person name="Silverstein K.A.T."/>
            <person name="Koren S."/>
            <person name="Bechman K.B."/>
            <person name="Herman A."/>
            <person name="Abrahante J.E."/>
            <person name="Garbe J."/>
        </authorList>
    </citation>
    <scope>NUCLEOTIDE SEQUENCE</scope>
    <source>
        <strain evidence="1">Duluth1</strain>
        <tissue evidence="1">Whole animal</tissue>
    </source>
</reference>